<protein>
    <submittedName>
        <fullName evidence="1">PI-PLC X domain-containing protein 2</fullName>
    </submittedName>
</protein>
<accession>A0ACC2TNS5</accession>
<evidence type="ECO:0000313" key="1">
    <source>
        <dbReference type="EMBL" id="KAJ9076252.1"/>
    </source>
</evidence>
<organism evidence="1 2">
    <name type="scientific">Entomophthora muscae</name>
    <dbReference type="NCBI Taxonomy" id="34485"/>
    <lineage>
        <taxon>Eukaryota</taxon>
        <taxon>Fungi</taxon>
        <taxon>Fungi incertae sedis</taxon>
        <taxon>Zoopagomycota</taxon>
        <taxon>Entomophthoromycotina</taxon>
        <taxon>Entomophthoromycetes</taxon>
        <taxon>Entomophthorales</taxon>
        <taxon>Entomophthoraceae</taxon>
        <taxon>Entomophthora</taxon>
    </lineage>
</organism>
<sequence>MGVITSIPCQEKVPPNCGRCDWMGALLSKEPVKFGARKLYEISIPATHNSATYNVKPTIISSIAMCQKYDILHQLRSGVRLLDLRICDDTPDNVIMISHRFLCGSLGEVFHQIYSFIFENKSEIIVVAIKKDWDRELSQEGYATMVQMALNYFAGYLMTREDLENLPVSELVRQNKRVHFSSPGLEHTPIRTSNVAQTWSATYSPYCKTLVKNLSAFMHDSGLRQIKIHDCYLTPSPKSVAYWSVNGTNWHKLQRNTNIQILSWLKRVRGKIPFNAVSVDMVDQEIIDLVISLNSDS</sequence>
<gene>
    <name evidence="1" type="primary">PLCXD2</name>
    <name evidence="1" type="ORF">DSO57_1028083</name>
</gene>
<evidence type="ECO:0000313" key="2">
    <source>
        <dbReference type="Proteomes" id="UP001165960"/>
    </source>
</evidence>
<name>A0ACC2TNS5_9FUNG</name>
<proteinExistence type="predicted"/>
<dbReference type="EMBL" id="QTSX02002305">
    <property type="protein sequence ID" value="KAJ9076252.1"/>
    <property type="molecule type" value="Genomic_DNA"/>
</dbReference>
<dbReference type="Proteomes" id="UP001165960">
    <property type="component" value="Unassembled WGS sequence"/>
</dbReference>
<comment type="caution">
    <text evidence="1">The sequence shown here is derived from an EMBL/GenBank/DDBJ whole genome shotgun (WGS) entry which is preliminary data.</text>
</comment>
<keyword evidence="2" id="KW-1185">Reference proteome</keyword>
<reference evidence="1" key="1">
    <citation type="submission" date="2022-04" db="EMBL/GenBank/DDBJ databases">
        <title>Genome of the entomopathogenic fungus Entomophthora muscae.</title>
        <authorList>
            <person name="Elya C."/>
            <person name="Lovett B.R."/>
            <person name="Lee E."/>
            <person name="Macias A.M."/>
            <person name="Hajek A.E."/>
            <person name="De Bivort B.L."/>
            <person name="Kasson M.T."/>
            <person name="De Fine Licht H.H."/>
            <person name="Stajich J.E."/>
        </authorList>
    </citation>
    <scope>NUCLEOTIDE SEQUENCE</scope>
    <source>
        <strain evidence="1">Berkeley</strain>
    </source>
</reference>